<accession>A0A830GFC9</accession>
<dbReference type="Gene3D" id="3.30.160.60">
    <property type="entry name" value="Classic Zinc Finger"/>
    <property type="match status" value="1"/>
</dbReference>
<evidence type="ECO:0000313" key="3">
    <source>
        <dbReference type="EMBL" id="GGN84543.1"/>
    </source>
</evidence>
<organism evidence="3 4">
    <name type="scientific">Haloarcula pellucida</name>
    <dbReference type="NCBI Taxonomy" id="1427151"/>
    <lineage>
        <taxon>Archaea</taxon>
        <taxon>Methanobacteriati</taxon>
        <taxon>Methanobacteriota</taxon>
        <taxon>Stenosarchaea group</taxon>
        <taxon>Halobacteria</taxon>
        <taxon>Halobacteriales</taxon>
        <taxon>Haloarculaceae</taxon>
        <taxon>Haloarcula</taxon>
    </lineage>
</organism>
<dbReference type="PROSITE" id="PS50157">
    <property type="entry name" value="ZINC_FINGER_C2H2_2"/>
    <property type="match status" value="1"/>
</dbReference>
<dbReference type="Gene3D" id="3.90.1530.10">
    <property type="entry name" value="Conserved hypothetical protein from pyrococcus furiosus pfu- 392566-001, ParB domain"/>
    <property type="match status" value="1"/>
</dbReference>
<dbReference type="InterPro" id="IPR013087">
    <property type="entry name" value="Znf_C2H2_type"/>
</dbReference>
<dbReference type="PROSITE" id="PS00028">
    <property type="entry name" value="ZINC_FINGER_C2H2_1"/>
    <property type="match status" value="1"/>
</dbReference>
<dbReference type="Pfam" id="PF02195">
    <property type="entry name" value="ParB_N"/>
    <property type="match status" value="1"/>
</dbReference>
<reference evidence="3" key="1">
    <citation type="journal article" date="2014" name="Int. J. Syst. Evol. Microbiol.">
        <title>Complete genome sequence of Corynebacterium casei LMG S-19264T (=DSM 44701T), isolated from a smear-ripened cheese.</title>
        <authorList>
            <consortium name="US DOE Joint Genome Institute (JGI-PGF)"/>
            <person name="Walter F."/>
            <person name="Albersmeier A."/>
            <person name="Kalinowski J."/>
            <person name="Ruckert C."/>
        </authorList>
    </citation>
    <scope>NUCLEOTIDE SEQUENCE</scope>
    <source>
        <strain evidence="3">JCM 17820</strain>
    </source>
</reference>
<reference evidence="3" key="2">
    <citation type="submission" date="2020-09" db="EMBL/GenBank/DDBJ databases">
        <authorList>
            <person name="Sun Q."/>
            <person name="Ohkuma M."/>
        </authorList>
    </citation>
    <scope>NUCLEOTIDE SEQUENCE</scope>
    <source>
        <strain evidence="3">JCM 17820</strain>
    </source>
</reference>
<feature type="region of interest" description="Disordered" evidence="1">
    <location>
        <begin position="267"/>
        <end position="286"/>
    </location>
</feature>
<evidence type="ECO:0000313" key="4">
    <source>
        <dbReference type="Proteomes" id="UP000605784"/>
    </source>
</evidence>
<dbReference type="InterPro" id="IPR036086">
    <property type="entry name" value="ParB/Sulfiredoxin_sf"/>
</dbReference>
<dbReference type="SMART" id="SM00355">
    <property type="entry name" value="ZnF_C2H2"/>
    <property type="match status" value="3"/>
</dbReference>
<gene>
    <name evidence="3" type="ORF">GCM10009030_00260</name>
</gene>
<name>A0A830GFC9_9EURY</name>
<sequence>MTNPFHGSLDDHFRGERVRVVGNDGTTYEGWCERLHHHDRHVMLRDATNVDRDADVGATFVSHCDSIEVLDETSCVERIRLDDVDPAPYAIREFRRDENLQYIANVRQNGWAGSFPVVRETEDGYQIVEGHKRLWVAEQAGLDSHPVEVVDVDDWELAFRFVVDHLPDAGQVHDGGTADGCYADEQIEAAIDALVEQWDERALEFERVAFNADRLGLDVVDEDDDQADDTGDAPDEQTTDDESTDEFSCDVDGCAFTSKSERGLAIHQGRTHSDDEQTGSDASAEDGEEEVAFWCGYCADGFPTEQGAKTHCTTVHEDKDTYILDVEPDLECDECGMQFARHTDLSNHLTGRCGATLPDRLSVEEFEEIVADAETLLEVNQEIRELSREQVKALIEEHGLRDEVPTLDAGSPQALVESLNLDEDDGDHPEGDDTWKEYSMAGREQA</sequence>
<evidence type="ECO:0000256" key="1">
    <source>
        <dbReference type="SAM" id="MobiDB-lite"/>
    </source>
</evidence>
<dbReference type="RefSeq" id="WP_188993417.1">
    <property type="nucleotide sequence ID" value="NZ_BMOU01000001.1"/>
</dbReference>
<keyword evidence="4" id="KW-1185">Reference proteome</keyword>
<evidence type="ECO:0000259" key="2">
    <source>
        <dbReference type="PROSITE" id="PS50157"/>
    </source>
</evidence>
<comment type="caution">
    <text evidence="3">The sequence shown here is derived from an EMBL/GenBank/DDBJ whole genome shotgun (WGS) entry which is preliminary data.</text>
</comment>
<protein>
    <recommendedName>
        <fullName evidence="2">C2H2-type domain-containing protein</fullName>
    </recommendedName>
</protein>
<proteinExistence type="predicted"/>
<feature type="region of interest" description="Disordered" evidence="1">
    <location>
        <begin position="219"/>
        <end position="247"/>
    </location>
</feature>
<dbReference type="InterPro" id="IPR003115">
    <property type="entry name" value="ParB_N"/>
</dbReference>
<feature type="domain" description="C2H2-type" evidence="2">
    <location>
        <begin position="330"/>
        <end position="348"/>
    </location>
</feature>
<dbReference type="AlphaFoldDB" id="A0A830GFC9"/>
<dbReference type="Proteomes" id="UP000605784">
    <property type="component" value="Unassembled WGS sequence"/>
</dbReference>
<dbReference type="SUPFAM" id="SSF110849">
    <property type="entry name" value="ParB/Sulfiredoxin"/>
    <property type="match status" value="1"/>
</dbReference>
<feature type="region of interest" description="Disordered" evidence="1">
    <location>
        <begin position="418"/>
        <end position="446"/>
    </location>
</feature>
<dbReference type="SMART" id="SM00470">
    <property type="entry name" value="ParB"/>
    <property type="match status" value="1"/>
</dbReference>
<dbReference type="EMBL" id="BMOU01000001">
    <property type="protein sequence ID" value="GGN84543.1"/>
    <property type="molecule type" value="Genomic_DNA"/>
</dbReference>